<dbReference type="InterPro" id="IPR036390">
    <property type="entry name" value="WH_DNA-bd_sf"/>
</dbReference>
<dbReference type="SUPFAM" id="SSF46785">
    <property type="entry name" value="Winged helix' DNA-binding domain"/>
    <property type="match status" value="1"/>
</dbReference>
<dbReference type="PANTHER" id="PTHR43537">
    <property type="entry name" value="TRANSCRIPTIONAL REGULATOR, GNTR FAMILY"/>
    <property type="match status" value="1"/>
</dbReference>
<accession>A0A8J3N828</accession>
<dbReference type="InterPro" id="IPR011711">
    <property type="entry name" value="GntR_C"/>
</dbReference>
<feature type="domain" description="HTH gntR-type" evidence="4">
    <location>
        <begin position="11"/>
        <end position="79"/>
    </location>
</feature>
<evidence type="ECO:0000259" key="4">
    <source>
        <dbReference type="PROSITE" id="PS50949"/>
    </source>
</evidence>
<dbReference type="Pfam" id="PF07729">
    <property type="entry name" value="FCD"/>
    <property type="match status" value="1"/>
</dbReference>
<dbReference type="SUPFAM" id="SSF48008">
    <property type="entry name" value="GntR ligand-binding domain-like"/>
    <property type="match status" value="1"/>
</dbReference>
<name>A0A8J3N828_9CHLR</name>
<dbReference type="PANTHER" id="PTHR43537:SF5">
    <property type="entry name" value="UXU OPERON TRANSCRIPTIONAL REGULATOR"/>
    <property type="match status" value="1"/>
</dbReference>
<reference evidence="5" key="1">
    <citation type="submission" date="2020-10" db="EMBL/GenBank/DDBJ databases">
        <title>Taxonomic study of unclassified bacteria belonging to the class Ktedonobacteria.</title>
        <authorList>
            <person name="Yabe S."/>
            <person name="Wang C.M."/>
            <person name="Zheng Y."/>
            <person name="Sakai Y."/>
            <person name="Cavaletti L."/>
            <person name="Monciardini P."/>
            <person name="Donadio S."/>
        </authorList>
    </citation>
    <scope>NUCLEOTIDE SEQUENCE</scope>
    <source>
        <strain evidence="5">ID150040</strain>
    </source>
</reference>
<sequence length="245" mass="27085">MSISNTGLRGELLQQAIQEQIKQFIIEQHLESGAELPSETELASHLGVSRNAIREALKVLQTLDIVETRHGQGSFVGRFSLNALADGLAFRILFDVKRDLRTLRELLEIRQVLECGLVSRLAEQVTAEQLARLDELVQAMSEKAQQGQIFPEEDRAFHVALYQPLSNHLMIQILQAFWDAFHSVRDLLPGNVKSPIATVKVHQRIVDTLQAGNGSAAAEAMAAHFAEIQARLATENSAASSLEDC</sequence>
<comment type="caution">
    <text evidence="5">The sequence shown here is derived from an EMBL/GenBank/DDBJ whole genome shotgun (WGS) entry which is preliminary data.</text>
</comment>
<organism evidence="5 6">
    <name type="scientific">Reticulibacter mediterranei</name>
    <dbReference type="NCBI Taxonomy" id="2778369"/>
    <lineage>
        <taxon>Bacteria</taxon>
        <taxon>Bacillati</taxon>
        <taxon>Chloroflexota</taxon>
        <taxon>Ktedonobacteria</taxon>
        <taxon>Ktedonobacterales</taxon>
        <taxon>Reticulibacteraceae</taxon>
        <taxon>Reticulibacter</taxon>
    </lineage>
</organism>
<dbReference type="AlphaFoldDB" id="A0A8J3N828"/>
<protein>
    <submittedName>
        <fullName evidence="5">GntR family transcriptional regulator</fullName>
    </submittedName>
</protein>
<dbReference type="Pfam" id="PF00392">
    <property type="entry name" value="GntR"/>
    <property type="match status" value="1"/>
</dbReference>
<dbReference type="CDD" id="cd07377">
    <property type="entry name" value="WHTH_GntR"/>
    <property type="match status" value="1"/>
</dbReference>
<dbReference type="InterPro" id="IPR000524">
    <property type="entry name" value="Tscrpt_reg_HTH_GntR"/>
</dbReference>
<evidence type="ECO:0000256" key="1">
    <source>
        <dbReference type="ARBA" id="ARBA00023015"/>
    </source>
</evidence>
<dbReference type="GO" id="GO:0003700">
    <property type="term" value="F:DNA-binding transcription factor activity"/>
    <property type="evidence" value="ECO:0007669"/>
    <property type="project" value="InterPro"/>
</dbReference>
<dbReference type="GO" id="GO:0003677">
    <property type="term" value="F:DNA binding"/>
    <property type="evidence" value="ECO:0007669"/>
    <property type="project" value="UniProtKB-KW"/>
</dbReference>
<dbReference type="Gene3D" id="1.20.120.530">
    <property type="entry name" value="GntR ligand-binding domain-like"/>
    <property type="match status" value="1"/>
</dbReference>
<keyword evidence="1" id="KW-0805">Transcription regulation</keyword>
<dbReference type="InterPro" id="IPR036388">
    <property type="entry name" value="WH-like_DNA-bd_sf"/>
</dbReference>
<dbReference type="RefSeq" id="WP_220208599.1">
    <property type="nucleotide sequence ID" value="NZ_BNJK01000002.1"/>
</dbReference>
<keyword evidence="6" id="KW-1185">Reference proteome</keyword>
<proteinExistence type="predicted"/>
<evidence type="ECO:0000256" key="2">
    <source>
        <dbReference type="ARBA" id="ARBA00023125"/>
    </source>
</evidence>
<gene>
    <name evidence="5" type="ORF">KSF_078650</name>
</gene>
<dbReference type="SMART" id="SM00345">
    <property type="entry name" value="HTH_GNTR"/>
    <property type="match status" value="1"/>
</dbReference>
<dbReference type="Proteomes" id="UP000597444">
    <property type="component" value="Unassembled WGS sequence"/>
</dbReference>
<evidence type="ECO:0000313" key="5">
    <source>
        <dbReference type="EMBL" id="GHO97817.1"/>
    </source>
</evidence>
<dbReference type="EMBL" id="BNJK01000002">
    <property type="protein sequence ID" value="GHO97817.1"/>
    <property type="molecule type" value="Genomic_DNA"/>
</dbReference>
<dbReference type="PROSITE" id="PS50949">
    <property type="entry name" value="HTH_GNTR"/>
    <property type="match status" value="1"/>
</dbReference>
<dbReference type="SMART" id="SM00895">
    <property type="entry name" value="FCD"/>
    <property type="match status" value="1"/>
</dbReference>
<keyword evidence="3" id="KW-0804">Transcription</keyword>
<evidence type="ECO:0000313" key="6">
    <source>
        <dbReference type="Proteomes" id="UP000597444"/>
    </source>
</evidence>
<dbReference type="PRINTS" id="PR00035">
    <property type="entry name" value="HTHGNTR"/>
</dbReference>
<dbReference type="Gene3D" id="1.10.10.10">
    <property type="entry name" value="Winged helix-like DNA-binding domain superfamily/Winged helix DNA-binding domain"/>
    <property type="match status" value="1"/>
</dbReference>
<evidence type="ECO:0000256" key="3">
    <source>
        <dbReference type="ARBA" id="ARBA00023163"/>
    </source>
</evidence>
<keyword evidence="2" id="KW-0238">DNA-binding</keyword>
<dbReference type="InterPro" id="IPR008920">
    <property type="entry name" value="TF_FadR/GntR_C"/>
</dbReference>